<evidence type="ECO:0000256" key="7">
    <source>
        <dbReference type="ARBA" id="ARBA00023004"/>
    </source>
</evidence>
<evidence type="ECO:0000256" key="6">
    <source>
        <dbReference type="ARBA" id="ARBA00023002"/>
    </source>
</evidence>
<keyword evidence="5" id="KW-0479">Metal-binding</keyword>
<evidence type="ECO:0000256" key="5">
    <source>
        <dbReference type="ARBA" id="ARBA00022723"/>
    </source>
</evidence>
<accession>A0ABM4TMU2</accession>
<dbReference type="RefSeq" id="XP_070851284.1">
    <property type="nucleotide sequence ID" value="XM_070995183.1"/>
</dbReference>
<keyword evidence="4" id="KW-0349">Heme</keyword>
<dbReference type="InterPro" id="IPR002401">
    <property type="entry name" value="Cyt_P450_E_grp-I"/>
</dbReference>
<evidence type="ECO:0008006" key="12">
    <source>
        <dbReference type="Google" id="ProtNLM"/>
    </source>
</evidence>
<dbReference type="PRINTS" id="PR00463">
    <property type="entry name" value="EP450I"/>
</dbReference>
<dbReference type="InterPro" id="IPR036396">
    <property type="entry name" value="Cyt_P450_sf"/>
</dbReference>
<dbReference type="Pfam" id="PF00067">
    <property type="entry name" value="p450"/>
    <property type="match status" value="3"/>
</dbReference>
<evidence type="ECO:0000256" key="9">
    <source>
        <dbReference type="ARBA" id="ARBA00023136"/>
    </source>
</evidence>
<evidence type="ECO:0000256" key="2">
    <source>
        <dbReference type="ARBA" id="ARBA00004370"/>
    </source>
</evidence>
<dbReference type="Proteomes" id="UP001652628">
    <property type="component" value="Chromosome 2R"/>
</dbReference>
<gene>
    <name evidence="11" type="primary">LOC108008671</name>
</gene>
<keyword evidence="8" id="KW-0503">Monooxygenase</keyword>
<comment type="subcellular location">
    <subcellularLocation>
        <location evidence="2">Membrane</location>
    </subcellularLocation>
</comment>
<evidence type="ECO:0000256" key="4">
    <source>
        <dbReference type="ARBA" id="ARBA00022617"/>
    </source>
</evidence>
<proteinExistence type="inferred from homology"/>
<reference evidence="11" key="1">
    <citation type="submission" date="2025-08" db="UniProtKB">
        <authorList>
            <consortium name="RefSeq"/>
        </authorList>
    </citation>
    <scope>IDENTIFICATION</scope>
</reference>
<dbReference type="PANTHER" id="PTHR24279:SF120">
    <property type="entry name" value="CYTOCHROME P450"/>
    <property type="match status" value="1"/>
</dbReference>
<dbReference type="GeneID" id="108008671"/>
<dbReference type="PROSITE" id="PS00086">
    <property type="entry name" value="CYTOCHROME_P450"/>
    <property type="match status" value="3"/>
</dbReference>
<name>A0ABM4TMU2_DROSZ</name>
<keyword evidence="10" id="KW-1185">Reference proteome</keyword>
<evidence type="ECO:0000313" key="10">
    <source>
        <dbReference type="Proteomes" id="UP001652628"/>
    </source>
</evidence>
<evidence type="ECO:0000256" key="1">
    <source>
        <dbReference type="ARBA" id="ARBA00001971"/>
    </source>
</evidence>
<comment type="similarity">
    <text evidence="3">Belongs to the cytochrome P450 family.</text>
</comment>
<evidence type="ECO:0000313" key="11">
    <source>
        <dbReference type="RefSeq" id="XP_070851284.1"/>
    </source>
</evidence>
<keyword evidence="7" id="KW-0408">Iron</keyword>
<protein>
    <recommendedName>
        <fullName evidence="12">Cytochrome P450</fullName>
    </recommendedName>
</protein>
<dbReference type="InterPro" id="IPR050479">
    <property type="entry name" value="CYP11_CYP27_families"/>
</dbReference>
<dbReference type="PANTHER" id="PTHR24279">
    <property type="entry name" value="CYTOCHROME P450"/>
    <property type="match status" value="1"/>
</dbReference>
<keyword evidence="6" id="KW-0560">Oxidoreductase</keyword>
<evidence type="ECO:0000256" key="3">
    <source>
        <dbReference type="ARBA" id="ARBA00010617"/>
    </source>
</evidence>
<evidence type="ECO:0000256" key="8">
    <source>
        <dbReference type="ARBA" id="ARBA00023033"/>
    </source>
</evidence>
<organism evidence="10 11">
    <name type="scientific">Drosophila suzukii</name>
    <name type="common">Spotted-wing drosophila fruit fly</name>
    <dbReference type="NCBI Taxonomy" id="28584"/>
    <lineage>
        <taxon>Eukaryota</taxon>
        <taxon>Metazoa</taxon>
        <taxon>Ecdysozoa</taxon>
        <taxon>Arthropoda</taxon>
        <taxon>Hexapoda</taxon>
        <taxon>Insecta</taxon>
        <taxon>Pterygota</taxon>
        <taxon>Neoptera</taxon>
        <taxon>Endopterygota</taxon>
        <taxon>Diptera</taxon>
        <taxon>Brachycera</taxon>
        <taxon>Muscomorpha</taxon>
        <taxon>Ephydroidea</taxon>
        <taxon>Drosophilidae</taxon>
        <taxon>Drosophila</taxon>
        <taxon>Sophophora</taxon>
    </lineage>
</organism>
<comment type="cofactor">
    <cofactor evidence="1">
        <name>heme</name>
        <dbReference type="ChEBI" id="CHEBI:30413"/>
    </cofactor>
</comment>
<dbReference type="Gene3D" id="1.10.630.10">
    <property type="entry name" value="Cytochrome P450"/>
    <property type="match status" value="3"/>
</dbReference>
<dbReference type="CDD" id="cd11054">
    <property type="entry name" value="CYP24A1-like"/>
    <property type="match status" value="3"/>
</dbReference>
<sequence length="1576" mass="181884">MRIFQSAQRYVFANGSINSLRAASVQALANPTDDAVTEARPYKDIPRPSKFEFVRAFLPCGEFHKLSIVDYAVAMRKRYGDIFIMPGIFGRQDMVTTFSPKDMEMVFRNEGTWPQRDVFPSLTYYRTYIRNDFYGDNIGIVSAQAEAWGKMRSALNPIFMQPKGLKTYYEPLSNINNEFIERIKEIRDNKTLEVPDNFVEEISRLIFESLGLVAFDRQMGLIRQNQNNPDALRLFKLTKETLRYVFKVDYQPSLWKYISTPTFRKMMRLLDESLEVSQKLLKETQDSLEKRRQAGEEINSNSMLERMMEVDPKLAVIMSMDTMFAGVDATTNLLSAVLLCLAKNPEKQEKLREELLKIMPSKDSPLNEQTMKDMPYLRAVIKEALRYYPNGLGNFRICPTDVTLSGYNVPKGSNVVLGSNVLLQDNSYYPEAEKFLPERWLRDPETGKKTPINAFSFLPFGFGPRMCIGKRLVDLEIETSVAKLIRNFQVEFNYDASRPFKTFIFMEAAIPFRFKFTDVDHSKCNTINMNILQIAQRVALTNGSIKSVRTASAQAQVFASVTENATTQARPYKEIPRPGKIEFIRSFMPGGEFHDASIVDYAAAMRSRYGDIFIMPGMFGRKDWVTTFSTKDIEMVFRNEGIWPEREMFASFQHYRTKIRPDVYGEHPGLVASQAETWGKIRSALNPIFMQPKGLRTYYEPLSYINNEFIERIKEIRDGKTLEVPDDFMDEMRRLIFDSLGLVAFDRQMGLIRQNRDNPDALVLFNMARKVLQYVFELDVKPSMWRYISTPAYRKMMGVLDESLLAAQNMLRETQELLEKRRRSGKEVNSNSMLERMMEVDPKLAVVMSLDILFAGVDASSNLLSAVLLCLAKNPEKQGKLREELLKIMPTKDTLLNEDTMKDMPYLRAVIKEALRYYPNGLGNLRICPTDVTLSGYNVPKGTNLVLASNILMHDKNYYSEPEKFLPERWLRDPATGKKTPINPFTFLPFGAGPRMCIGKRLVDLEIETSVAKLIRNFQVEFNYDSSRPYKTSFLMEPAIPFRFKFSDIDQTGFQLSTRMFTLNSARSIAIFVGPVRSLRSASALAQTQISEETKPYNDIPRPNKFKFMRAFMPGGEFQNASITEYTSTMRKRYGDIYIMPGMFGRKDWVTTFSTKDIETVFRNEGIWPHRDGLDSIVYFRQHVRPDVYGEIQGLVASQDETWGRLRSAINPIFMQPRGLRMYYEPLSNINNEFIQRIKEIRDPKTLEVPENFTDEICRMIFESLALVAFDRQMGLIRKNRDNPDALTLFQTTRDIFRLTFKLDFQPSMWKIISTPTYRKMKRTLNSSLDVAQKMLKENQEALEKRREAGEKVNSNSMLERLMEIDPKVAVIMGLDILFAGVDATSTLLSAVLLCLSKHPEKQQKLREELLRIMPTKDSLLNEDTMKDMPYLRAVIKETLRYYPNGLGTMRTCQNDVILSGYTVPKGTTVLLGSNVLMKDSSFYPRPDEFLPERWLRDPETGKKMQVSPFTFLPFGFGPRMCIGKRVVDLEMETTVAKLIRNFHVEFNRDASRPFKTMFVMEPAIAFPFKFTDVDQ</sequence>
<dbReference type="InterPro" id="IPR001128">
    <property type="entry name" value="Cyt_P450"/>
</dbReference>
<dbReference type="PRINTS" id="PR00385">
    <property type="entry name" value="P450"/>
</dbReference>
<dbReference type="InterPro" id="IPR017972">
    <property type="entry name" value="Cyt_P450_CS"/>
</dbReference>
<keyword evidence="9" id="KW-0472">Membrane</keyword>
<dbReference type="SUPFAM" id="SSF48264">
    <property type="entry name" value="Cytochrome P450"/>
    <property type="match status" value="3"/>
</dbReference>